<feature type="compositionally biased region" description="Basic and acidic residues" evidence="1">
    <location>
        <begin position="891"/>
        <end position="901"/>
    </location>
</feature>
<dbReference type="EnsemblMetazoa" id="CLYHEMT005966.1">
    <property type="protein sequence ID" value="CLYHEMP005966.1"/>
    <property type="gene ID" value="CLYHEMG005966"/>
</dbReference>
<dbReference type="AlphaFoldDB" id="A0A7M5V988"/>
<keyword evidence="4" id="KW-1185">Reference proteome</keyword>
<name>A0A7M5V988_9CNID</name>
<evidence type="ECO:0000259" key="2">
    <source>
        <dbReference type="Pfam" id="PF18803"/>
    </source>
</evidence>
<accession>A0A7M5V988</accession>
<proteinExistence type="predicted"/>
<dbReference type="Pfam" id="PF18803">
    <property type="entry name" value="CxC2"/>
    <property type="match status" value="1"/>
</dbReference>
<feature type="compositionally biased region" description="Acidic residues" evidence="1">
    <location>
        <begin position="873"/>
        <end position="890"/>
    </location>
</feature>
<evidence type="ECO:0000313" key="3">
    <source>
        <dbReference type="EnsemblMetazoa" id="CLYHEMP005966.1"/>
    </source>
</evidence>
<dbReference type="InterPro" id="IPR040521">
    <property type="entry name" value="KDZ"/>
</dbReference>
<evidence type="ECO:0000313" key="4">
    <source>
        <dbReference type="Proteomes" id="UP000594262"/>
    </source>
</evidence>
<dbReference type="OrthoDB" id="2682806at2759"/>
<dbReference type="PANTHER" id="PTHR33096">
    <property type="entry name" value="CXC2 DOMAIN-CONTAINING PROTEIN"/>
    <property type="match status" value="1"/>
</dbReference>
<dbReference type="Pfam" id="PF18758">
    <property type="entry name" value="KDZ"/>
    <property type="match status" value="1"/>
</dbReference>
<dbReference type="PANTHER" id="PTHR33096:SF1">
    <property type="entry name" value="CXC1-LIKE CYSTEINE CLUSTER ASSOCIATED WITH KDZ TRANSPOSASES DOMAIN-CONTAINING PROTEIN"/>
    <property type="match status" value="1"/>
</dbReference>
<evidence type="ECO:0000256" key="1">
    <source>
        <dbReference type="SAM" id="MobiDB-lite"/>
    </source>
</evidence>
<reference evidence="3" key="1">
    <citation type="submission" date="2021-01" db="UniProtKB">
        <authorList>
            <consortium name="EnsemblMetazoa"/>
        </authorList>
    </citation>
    <scope>IDENTIFICATION</scope>
</reference>
<feature type="region of interest" description="Disordered" evidence="1">
    <location>
        <begin position="873"/>
        <end position="901"/>
    </location>
</feature>
<protein>
    <recommendedName>
        <fullName evidence="2">CxC2-like cysteine cluster KDZ transposase-associated domain-containing protein</fullName>
    </recommendedName>
</protein>
<sequence length="901" mass="104301">MIFNYVLDLIQMPFSKGKRLGNKIKVTRNFNGKKVTKIKSPPRKRIKNEITNNNNNINGVVIDGACSSQEFEVFDNPIAPISPTSKRYERAKAKEHCRWDELNNDFVEMFSKQYNNLLPSKCCFCEESLIECCVWCKSCGPSTIYCKDCALKIHQNIHFHSLIEVTESGGFNEFKVVCSMKTEHHRYCINQPYTRVLTVISENGTHHQCKIHFCHCECENELDTLLSLDLWPVTPIKPNTVISINLLHLFVALQLEGKISFTSFCEGLAWKTGVMDLKLKMYLNRMAQTDCVDQFRNFRRQLINLKNICKGYSGLEECASCPKEDGSVFYSFDANFGLVLKTSSSKSKRLASRSDDLFVPDDEITGFMEGYDDSTKSKECSNFQAGNNLRSKRKTNKLSVTGIFGASCRHEFPKIFLNMKHGERLGYAVFILDRLLKEHIDKRVNVHVVYDIASVLKSHLQKNKLHEKFHRFKFGIPVFHSYGHKGDCQVKNSIRRLDGFGLMDGEHMERLWSYLRSFSKITKEMTPAHRTDLLSDALMHFGAKKMSNIGKHLVFLHHKAKETLNSCQSEIQSICSGLAVVVNEETIQTWKVEEDNMGKKPPSQEIDWLDWKQLYYRKLRDYNKEMSLFMLSEKCSDIEAHKRKAKRLESSLISLEKKYKIKLRWTTSSTDYRSQHTEYIKVQSSEMISTLFHRCSERLMLLALKKRYADGSAIATRLCKQINKSCTEIKNILASYNTINSEICDSFKPVQYIVVLDVKSSFYDKINFVSHVKSSVVPGPVIKTLIQFYIRKQRALEEMLLVKKEMENTLRYWEQQIEILHNVTISQSSGLKYILCERLEMIKEFAEELQKLFSPTINGVDNEALDEEFLIEDDQLAEESSDEENPSESEENFHEDHELYL</sequence>
<dbReference type="InterPro" id="IPR041457">
    <property type="entry name" value="CxC2_KDZ-assoc"/>
</dbReference>
<dbReference type="Proteomes" id="UP000594262">
    <property type="component" value="Unplaced"/>
</dbReference>
<organism evidence="3 4">
    <name type="scientific">Clytia hemisphaerica</name>
    <dbReference type="NCBI Taxonomy" id="252671"/>
    <lineage>
        <taxon>Eukaryota</taxon>
        <taxon>Metazoa</taxon>
        <taxon>Cnidaria</taxon>
        <taxon>Hydrozoa</taxon>
        <taxon>Hydroidolina</taxon>
        <taxon>Leptothecata</taxon>
        <taxon>Obeliida</taxon>
        <taxon>Clytiidae</taxon>
        <taxon>Clytia</taxon>
    </lineage>
</organism>
<feature type="domain" description="CxC2-like cysteine cluster KDZ transposase-associated" evidence="2">
    <location>
        <begin position="183"/>
        <end position="272"/>
    </location>
</feature>